<feature type="signal peptide" evidence="1">
    <location>
        <begin position="1"/>
        <end position="22"/>
    </location>
</feature>
<evidence type="ECO:0000313" key="3">
    <source>
        <dbReference type="Proteomes" id="UP000250235"/>
    </source>
</evidence>
<organism evidence="2 3">
    <name type="scientific">Dorcoceras hygrometricum</name>
    <dbReference type="NCBI Taxonomy" id="472368"/>
    <lineage>
        <taxon>Eukaryota</taxon>
        <taxon>Viridiplantae</taxon>
        <taxon>Streptophyta</taxon>
        <taxon>Embryophyta</taxon>
        <taxon>Tracheophyta</taxon>
        <taxon>Spermatophyta</taxon>
        <taxon>Magnoliopsida</taxon>
        <taxon>eudicotyledons</taxon>
        <taxon>Gunneridae</taxon>
        <taxon>Pentapetalae</taxon>
        <taxon>asterids</taxon>
        <taxon>lamiids</taxon>
        <taxon>Lamiales</taxon>
        <taxon>Gesneriaceae</taxon>
        <taxon>Didymocarpoideae</taxon>
        <taxon>Trichosporeae</taxon>
        <taxon>Loxocarpinae</taxon>
        <taxon>Dorcoceras</taxon>
    </lineage>
</organism>
<dbReference type="AlphaFoldDB" id="A0A2Z7CLC4"/>
<evidence type="ECO:0000313" key="2">
    <source>
        <dbReference type="EMBL" id="KZV47748.1"/>
    </source>
</evidence>
<name>A0A2Z7CLC4_9LAMI</name>
<reference evidence="2 3" key="1">
    <citation type="journal article" date="2015" name="Proc. Natl. Acad. Sci. U.S.A.">
        <title>The resurrection genome of Boea hygrometrica: A blueprint for survival of dehydration.</title>
        <authorList>
            <person name="Xiao L."/>
            <person name="Yang G."/>
            <person name="Zhang L."/>
            <person name="Yang X."/>
            <person name="Zhao S."/>
            <person name="Ji Z."/>
            <person name="Zhou Q."/>
            <person name="Hu M."/>
            <person name="Wang Y."/>
            <person name="Chen M."/>
            <person name="Xu Y."/>
            <person name="Jin H."/>
            <person name="Xiao X."/>
            <person name="Hu G."/>
            <person name="Bao F."/>
            <person name="Hu Y."/>
            <person name="Wan P."/>
            <person name="Li L."/>
            <person name="Deng X."/>
            <person name="Kuang T."/>
            <person name="Xiang C."/>
            <person name="Zhu J.K."/>
            <person name="Oliver M.J."/>
            <person name="He Y."/>
        </authorList>
    </citation>
    <scope>NUCLEOTIDE SEQUENCE [LARGE SCALE GENOMIC DNA]</scope>
    <source>
        <strain evidence="3">cv. XS01</strain>
    </source>
</reference>
<feature type="chain" id="PRO_5016429847" evidence="1">
    <location>
        <begin position="23"/>
        <end position="197"/>
    </location>
</feature>
<keyword evidence="1" id="KW-0732">Signal</keyword>
<gene>
    <name evidence="2" type="ORF">F511_42141</name>
</gene>
<keyword evidence="3" id="KW-1185">Reference proteome</keyword>
<dbReference type="Proteomes" id="UP000250235">
    <property type="component" value="Unassembled WGS sequence"/>
</dbReference>
<sequence length="197" mass="21791">MCCKRTIAGGFQILLWSKIGAGGGGCATNQEIERSGWWWSKESKGLSGLIDLGNLQASIEVEAEAGSCKLSSLLEDRSLDSPTWRSDVVAAYWLDKIRLHQLVTSVGNDIIEEKNRLPIRTRFREARNTGVAMLATTPIEHEVLTAAWTTPWMAENRAISRSTTSGRSSVLHGPCAKILIARKRLMKLEHQSTTEKL</sequence>
<proteinExistence type="predicted"/>
<evidence type="ECO:0000256" key="1">
    <source>
        <dbReference type="SAM" id="SignalP"/>
    </source>
</evidence>
<dbReference type="EMBL" id="KQ994681">
    <property type="protein sequence ID" value="KZV47748.1"/>
    <property type="molecule type" value="Genomic_DNA"/>
</dbReference>
<protein>
    <submittedName>
        <fullName evidence="2">Uncharacterized protein</fullName>
    </submittedName>
</protein>
<accession>A0A2Z7CLC4</accession>